<feature type="region of interest" description="Disordered" evidence="1">
    <location>
        <begin position="28"/>
        <end position="53"/>
    </location>
</feature>
<feature type="compositionally biased region" description="Basic and acidic residues" evidence="1">
    <location>
        <begin position="43"/>
        <end position="53"/>
    </location>
</feature>
<reference evidence="2" key="1">
    <citation type="submission" date="2022-10" db="EMBL/GenBank/DDBJ databases">
        <title>Puccinia triticina Genome sequencing and assembly.</title>
        <authorList>
            <person name="Li C."/>
        </authorList>
    </citation>
    <scope>NUCLEOTIDE SEQUENCE</scope>
    <source>
        <strain evidence="2">Pt15</strain>
    </source>
</reference>
<dbReference type="GeneID" id="77807646"/>
<evidence type="ECO:0000256" key="1">
    <source>
        <dbReference type="SAM" id="MobiDB-lite"/>
    </source>
</evidence>
<proteinExistence type="predicted"/>
<evidence type="ECO:0000313" key="2">
    <source>
        <dbReference type="EMBL" id="WAQ82386.1"/>
    </source>
</evidence>
<organism evidence="2 3">
    <name type="scientific">Puccinia triticina</name>
    <dbReference type="NCBI Taxonomy" id="208348"/>
    <lineage>
        <taxon>Eukaryota</taxon>
        <taxon>Fungi</taxon>
        <taxon>Dikarya</taxon>
        <taxon>Basidiomycota</taxon>
        <taxon>Pucciniomycotina</taxon>
        <taxon>Pucciniomycetes</taxon>
        <taxon>Pucciniales</taxon>
        <taxon>Pucciniaceae</taxon>
        <taxon>Puccinia</taxon>
    </lineage>
</organism>
<dbReference type="RefSeq" id="XP_053017941.1">
    <property type="nucleotide sequence ID" value="XM_053166751.1"/>
</dbReference>
<evidence type="ECO:0000313" key="3">
    <source>
        <dbReference type="Proteomes" id="UP001164743"/>
    </source>
</evidence>
<name>A0ABY7CB19_9BASI</name>
<gene>
    <name evidence="2" type="ORF">PtA15_2A703</name>
</gene>
<keyword evidence="3" id="KW-1185">Reference proteome</keyword>
<dbReference type="EMBL" id="CP110422">
    <property type="protein sequence ID" value="WAQ82386.1"/>
    <property type="molecule type" value="Genomic_DNA"/>
</dbReference>
<dbReference type="Proteomes" id="UP001164743">
    <property type="component" value="Chromosome 2A"/>
</dbReference>
<accession>A0ABY7CB19</accession>
<sequence>MSSLSSYVFPVDYLSSAAIGALSPSMYPRARSATESPPRSKSLRPEPAEEVPPRAENLALIDRSLSFFVAANAGLARARSRRVASTRQETASEALAPRAKRLTLQSVWSGYLPSPRVLLSIRVPNPATITTPASTRLTDGKIFEYELFVRVQKNGQSDSKMMRMSSKGRVVPMELNLDKLDFSLLKTLVIQHLGNIISPHQIVSQKF</sequence>
<protein>
    <submittedName>
        <fullName evidence="2">Uncharacterized protein</fullName>
    </submittedName>
</protein>